<evidence type="ECO:0000256" key="7">
    <source>
        <dbReference type="ARBA" id="ARBA00023242"/>
    </source>
</evidence>
<gene>
    <name evidence="9" type="ORF">F443_20132</name>
</gene>
<comment type="subcellular location">
    <subcellularLocation>
        <location evidence="2">Chromosome</location>
    </subcellularLocation>
    <subcellularLocation>
        <location evidence="1">Nucleus</location>
    </subcellularLocation>
</comment>
<name>V9E3R2_PHYNI</name>
<evidence type="ECO:0000256" key="2">
    <source>
        <dbReference type="ARBA" id="ARBA00004286"/>
    </source>
</evidence>
<keyword evidence="10" id="KW-1185">Reference proteome</keyword>
<dbReference type="Proteomes" id="UP000018721">
    <property type="component" value="Unassembled WGS sequence"/>
</dbReference>
<dbReference type="Gene3D" id="2.170.270.10">
    <property type="entry name" value="SET domain"/>
    <property type="match status" value="1"/>
</dbReference>
<keyword evidence="7" id="KW-0539">Nucleus</keyword>
<dbReference type="GO" id="GO:0008168">
    <property type="term" value="F:methyltransferase activity"/>
    <property type="evidence" value="ECO:0007669"/>
    <property type="project" value="UniProtKB-KW"/>
</dbReference>
<evidence type="ECO:0000256" key="4">
    <source>
        <dbReference type="ARBA" id="ARBA00022603"/>
    </source>
</evidence>
<feature type="domain" description="SET" evidence="8">
    <location>
        <begin position="7"/>
        <end position="33"/>
    </location>
</feature>
<organism evidence="9 10">
    <name type="scientific">Phytophthora nicotianae P1569</name>
    <dbReference type="NCBI Taxonomy" id="1317065"/>
    <lineage>
        <taxon>Eukaryota</taxon>
        <taxon>Sar</taxon>
        <taxon>Stramenopiles</taxon>
        <taxon>Oomycota</taxon>
        <taxon>Peronosporomycetes</taxon>
        <taxon>Peronosporales</taxon>
        <taxon>Peronosporaceae</taxon>
        <taxon>Phytophthora</taxon>
    </lineage>
</organism>
<dbReference type="SUPFAM" id="SSF82199">
    <property type="entry name" value="SET domain"/>
    <property type="match status" value="1"/>
</dbReference>
<evidence type="ECO:0000259" key="8">
    <source>
        <dbReference type="Pfam" id="PF00856"/>
    </source>
</evidence>
<dbReference type="GO" id="GO:0032259">
    <property type="term" value="P:methylation"/>
    <property type="evidence" value="ECO:0007669"/>
    <property type="project" value="UniProtKB-KW"/>
</dbReference>
<protein>
    <recommendedName>
        <fullName evidence="8">SET domain-containing protein</fullName>
    </recommendedName>
</protein>
<evidence type="ECO:0000256" key="1">
    <source>
        <dbReference type="ARBA" id="ARBA00004123"/>
    </source>
</evidence>
<dbReference type="EMBL" id="ANIZ01003499">
    <property type="protein sequence ID" value="ETI33163.1"/>
    <property type="molecule type" value="Genomic_DNA"/>
</dbReference>
<dbReference type="InterPro" id="IPR050777">
    <property type="entry name" value="SET2_Histone-Lys_MeTrsfase"/>
</dbReference>
<proteinExistence type="predicted"/>
<evidence type="ECO:0000256" key="5">
    <source>
        <dbReference type="ARBA" id="ARBA00022679"/>
    </source>
</evidence>
<dbReference type="GO" id="GO:0005634">
    <property type="term" value="C:nucleus"/>
    <property type="evidence" value="ECO:0007669"/>
    <property type="project" value="UniProtKB-SubCell"/>
</dbReference>
<evidence type="ECO:0000256" key="6">
    <source>
        <dbReference type="ARBA" id="ARBA00022691"/>
    </source>
</evidence>
<evidence type="ECO:0000256" key="3">
    <source>
        <dbReference type="ARBA" id="ARBA00022454"/>
    </source>
</evidence>
<dbReference type="Pfam" id="PF00856">
    <property type="entry name" value="SET"/>
    <property type="match status" value="1"/>
</dbReference>
<dbReference type="InterPro" id="IPR001214">
    <property type="entry name" value="SET_dom"/>
</dbReference>
<keyword evidence="6" id="KW-0949">S-adenosyl-L-methionine</keyword>
<accession>V9E3R2</accession>
<dbReference type="InterPro" id="IPR046341">
    <property type="entry name" value="SET_dom_sf"/>
</dbReference>
<evidence type="ECO:0000313" key="10">
    <source>
        <dbReference type="Proteomes" id="UP000018721"/>
    </source>
</evidence>
<keyword evidence="4" id="KW-0489">Methyltransferase</keyword>
<dbReference type="AlphaFoldDB" id="V9E3R2"/>
<dbReference type="PANTHER" id="PTHR22884">
    <property type="entry name" value="SET DOMAIN PROTEINS"/>
    <property type="match status" value="1"/>
</dbReference>
<sequence>MSLTKGEVIDARACGGIARFANHGCNPNCVVERWEGS</sequence>
<comment type="caution">
    <text evidence="9">The sequence shown here is derived from an EMBL/GenBank/DDBJ whole genome shotgun (WGS) entry which is preliminary data.</text>
</comment>
<keyword evidence="3" id="KW-0158">Chromosome</keyword>
<evidence type="ECO:0000313" key="9">
    <source>
        <dbReference type="EMBL" id="ETI33163.1"/>
    </source>
</evidence>
<keyword evidence="5" id="KW-0808">Transferase</keyword>
<dbReference type="HOGENOM" id="CLU_3352221_0_0_1"/>
<dbReference type="GO" id="GO:0005694">
    <property type="term" value="C:chromosome"/>
    <property type="evidence" value="ECO:0007669"/>
    <property type="project" value="UniProtKB-SubCell"/>
</dbReference>
<reference evidence="9 10" key="1">
    <citation type="submission" date="2013-11" db="EMBL/GenBank/DDBJ databases">
        <title>The Genome Sequence of Phytophthora parasitica P1569.</title>
        <authorList>
            <consortium name="The Broad Institute Genomics Platform"/>
            <person name="Russ C."/>
            <person name="Tyler B."/>
            <person name="Panabieres F."/>
            <person name="Shan W."/>
            <person name="Tripathy S."/>
            <person name="Grunwald N."/>
            <person name="Machado M."/>
            <person name="Johnson C.S."/>
            <person name="Arredondo F."/>
            <person name="Hong C."/>
            <person name="Coffey M."/>
            <person name="Young S.K."/>
            <person name="Zeng Q."/>
            <person name="Gargeya S."/>
            <person name="Fitzgerald M."/>
            <person name="Abouelleil A."/>
            <person name="Alvarado L."/>
            <person name="Chapman S.B."/>
            <person name="Gainer-Dewar J."/>
            <person name="Goldberg J."/>
            <person name="Griggs A."/>
            <person name="Gujja S."/>
            <person name="Hansen M."/>
            <person name="Howarth C."/>
            <person name="Imamovic A."/>
            <person name="Ireland A."/>
            <person name="Larimer J."/>
            <person name="McCowan C."/>
            <person name="Murphy C."/>
            <person name="Pearson M."/>
            <person name="Poon T.W."/>
            <person name="Priest M."/>
            <person name="Roberts A."/>
            <person name="Saif S."/>
            <person name="Shea T."/>
            <person name="Sykes S."/>
            <person name="Wortman J."/>
            <person name="Nusbaum C."/>
            <person name="Birren B."/>
        </authorList>
    </citation>
    <scope>NUCLEOTIDE SEQUENCE [LARGE SCALE GENOMIC DNA]</scope>
    <source>
        <strain evidence="9 10">P1569</strain>
    </source>
</reference>